<protein>
    <submittedName>
        <fullName evidence="1">Uncharacterized protein</fullName>
    </submittedName>
</protein>
<sequence length="49" mass="5802">MDDVMTVTQIEVQFESEWVLLENPQNNEALEVQSGRVIWHSKDREEVWG</sequence>
<comment type="caution">
    <text evidence="1">The sequence shown here is derived from an EMBL/GenBank/DDBJ whole genome shotgun (WGS) entry which is preliminary data.</text>
</comment>
<reference evidence="1" key="1">
    <citation type="submission" date="2020-07" db="EMBL/GenBank/DDBJ databases">
        <title>Huge and variable diversity of episymbiotic CPR bacteria and DPANN archaea in groundwater ecosystems.</title>
        <authorList>
            <person name="He C.Y."/>
            <person name="Keren R."/>
            <person name="Whittaker M."/>
            <person name="Farag I.F."/>
            <person name="Doudna J."/>
            <person name="Cate J.H.D."/>
            <person name="Banfield J.F."/>
        </authorList>
    </citation>
    <scope>NUCLEOTIDE SEQUENCE</scope>
    <source>
        <strain evidence="1">NC_groundwater_717_Ag_S-0.2um_59_8</strain>
    </source>
</reference>
<evidence type="ECO:0000313" key="1">
    <source>
        <dbReference type="EMBL" id="MBI3015077.1"/>
    </source>
</evidence>
<organism evidence="1 2">
    <name type="scientific">Tectimicrobiota bacterium</name>
    <dbReference type="NCBI Taxonomy" id="2528274"/>
    <lineage>
        <taxon>Bacteria</taxon>
        <taxon>Pseudomonadati</taxon>
        <taxon>Nitrospinota/Tectimicrobiota group</taxon>
        <taxon>Candidatus Tectimicrobiota</taxon>
    </lineage>
</organism>
<dbReference type="EMBL" id="JACPSX010000162">
    <property type="protein sequence ID" value="MBI3015077.1"/>
    <property type="molecule type" value="Genomic_DNA"/>
</dbReference>
<name>A0A932GQL6_UNCTE</name>
<dbReference type="AlphaFoldDB" id="A0A932GQL6"/>
<accession>A0A932GQL6</accession>
<gene>
    <name evidence="1" type="ORF">HYY65_08485</name>
</gene>
<evidence type="ECO:0000313" key="2">
    <source>
        <dbReference type="Proteomes" id="UP000741360"/>
    </source>
</evidence>
<dbReference type="Proteomes" id="UP000741360">
    <property type="component" value="Unassembled WGS sequence"/>
</dbReference>
<proteinExistence type="predicted"/>